<gene>
    <name evidence="1" type="ORF">WKV53_15690</name>
</gene>
<reference evidence="1 2" key="1">
    <citation type="submission" date="2024-04" db="EMBL/GenBank/DDBJ databases">
        <title>Luteolibacter sp. isolated from soil.</title>
        <authorList>
            <person name="An J."/>
        </authorList>
    </citation>
    <scope>NUCLEOTIDE SEQUENCE [LARGE SCALE GENOMIC DNA]</scope>
    <source>
        <strain evidence="1 2">Y139</strain>
    </source>
</reference>
<dbReference type="EMBL" id="JBBUKT010000006">
    <property type="protein sequence ID" value="MEK7951958.1"/>
    <property type="molecule type" value="Genomic_DNA"/>
</dbReference>
<name>A0ABU9AW27_9BACT</name>
<dbReference type="InterPro" id="IPR052922">
    <property type="entry name" value="Cytidylate_Kinase-2"/>
</dbReference>
<keyword evidence="2" id="KW-1185">Reference proteome</keyword>
<protein>
    <submittedName>
        <fullName evidence="1">AAA family ATPase</fullName>
    </submittedName>
</protein>
<dbReference type="RefSeq" id="WP_341405717.1">
    <property type="nucleotide sequence ID" value="NZ_JBBUKT010000006.1"/>
</dbReference>
<dbReference type="SUPFAM" id="SSF52540">
    <property type="entry name" value="P-loop containing nucleoside triphosphate hydrolases"/>
    <property type="match status" value="1"/>
</dbReference>
<evidence type="ECO:0000313" key="2">
    <source>
        <dbReference type="Proteomes" id="UP001371305"/>
    </source>
</evidence>
<proteinExistence type="predicted"/>
<dbReference type="Gene3D" id="3.40.50.300">
    <property type="entry name" value="P-loop containing nucleotide triphosphate hydrolases"/>
    <property type="match status" value="1"/>
</dbReference>
<dbReference type="PANTHER" id="PTHR37816">
    <property type="entry name" value="YALI0E33011P"/>
    <property type="match status" value="1"/>
</dbReference>
<dbReference type="PANTHER" id="PTHR37816:SF2">
    <property type="entry name" value="DNA TOPOLOGY MODULATION PROTEIN FLAR-RELATED PROTEIN"/>
    <property type="match status" value="1"/>
</dbReference>
<comment type="caution">
    <text evidence="1">The sequence shown here is derived from an EMBL/GenBank/DDBJ whole genome shotgun (WGS) entry which is preliminary data.</text>
</comment>
<sequence>MRILISGGPGSGCTSTAEILGKQLGLPVFDSDSYFHKPTDPPFQEQYTPDERRDLLDSALKSQPDWILSGSVATWGLPSLEPTHGIFLDIPKEVRLDRLLNRQKNQFGSRIDPGGDMQEEHESFIEWAAGYDDRTGSGRNATTDRSFLETHCGHLLAIAKNQAMEDLVLEITSFLTRTSDDPHRHDRR</sequence>
<dbReference type="Proteomes" id="UP001371305">
    <property type="component" value="Unassembled WGS sequence"/>
</dbReference>
<dbReference type="InterPro" id="IPR027417">
    <property type="entry name" value="P-loop_NTPase"/>
</dbReference>
<dbReference type="Pfam" id="PF13238">
    <property type="entry name" value="AAA_18"/>
    <property type="match status" value="1"/>
</dbReference>
<organism evidence="1 2">
    <name type="scientific">Luteolibacter soli</name>
    <dbReference type="NCBI Taxonomy" id="3135280"/>
    <lineage>
        <taxon>Bacteria</taxon>
        <taxon>Pseudomonadati</taxon>
        <taxon>Verrucomicrobiota</taxon>
        <taxon>Verrucomicrobiia</taxon>
        <taxon>Verrucomicrobiales</taxon>
        <taxon>Verrucomicrobiaceae</taxon>
        <taxon>Luteolibacter</taxon>
    </lineage>
</organism>
<accession>A0ABU9AW27</accession>
<evidence type="ECO:0000313" key="1">
    <source>
        <dbReference type="EMBL" id="MEK7951958.1"/>
    </source>
</evidence>